<gene>
    <name evidence="6" type="ORF">ACFPB0_09935</name>
</gene>
<evidence type="ECO:0000256" key="5">
    <source>
        <dbReference type="ARBA" id="ARBA00022842"/>
    </source>
</evidence>
<dbReference type="Gene3D" id="3.40.190.80">
    <property type="match status" value="1"/>
</dbReference>
<dbReference type="PANTHER" id="PTHR43200">
    <property type="entry name" value="PHOSPHATASE"/>
    <property type="match status" value="1"/>
</dbReference>
<dbReference type="PRINTS" id="PR00377">
    <property type="entry name" value="IMPHPHTASES"/>
</dbReference>
<name>A0ABV9NDL6_9PROT</name>
<dbReference type="Pfam" id="PF00459">
    <property type="entry name" value="Inositol_P"/>
    <property type="match status" value="1"/>
</dbReference>
<proteinExistence type="inferred from homology"/>
<accession>A0ABV9NDL6</accession>
<dbReference type="RefSeq" id="WP_371393294.1">
    <property type="nucleotide sequence ID" value="NZ_CP163421.1"/>
</dbReference>
<organism evidence="6 7">
    <name type="scientific">Glycocaulis abyssi</name>
    <dbReference type="NCBI Taxonomy" id="1433403"/>
    <lineage>
        <taxon>Bacteria</taxon>
        <taxon>Pseudomonadati</taxon>
        <taxon>Pseudomonadota</taxon>
        <taxon>Alphaproteobacteria</taxon>
        <taxon>Maricaulales</taxon>
        <taxon>Maricaulaceae</taxon>
        <taxon>Glycocaulis</taxon>
    </lineage>
</organism>
<dbReference type="EMBL" id="JBHSGQ010000004">
    <property type="protein sequence ID" value="MFC4725609.1"/>
    <property type="molecule type" value="Genomic_DNA"/>
</dbReference>
<dbReference type="InterPro" id="IPR051090">
    <property type="entry name" value="Inositol_monoP_superfamily"/>
</dbReference>
<dbReference type="InterPro" id="IPR000760">
    <property type="entry name" value="Inositol_monophosphatase-like"/>
</dbReference>
<protein>
    <submittedName>
        <fullName evidence="6">Inositol monophosphatase family protein</fullName>
    </submittedName>
</protein>
<reference evidence="7" key="1">
    <citation type="journal article" date="2019" name="Int. J. Syst. Evol. Microbiol.">
        <title>The Global Catalogue of Microorganisms (GCM) 10K type strain sequencing project: providing services to taxonomists for standard genome sequencing and annotation.</title>
        <authorList>
            <consortium name="The Broad Institute Genomics Platform"/>
            <consortium name="The Broad Institute Genome Sequencing Center for Infectious Disease"/>
            <person name="Wu L."/>
            <person name="Ma J."/>
        </authorList>
    </citation>
    <scope>NUCLEOTIDE SEQUENCE [LARGE SCALE GENOMIC DNA]</scope>
    <source>
        <strain evidence="7">CCUG 62981</strain>
    </source>
</reference>
<comment type="caution">
    <text evidence="6">The sequence shown here is derived from an EMBL/GenBank/DDBJ whole genome shotgun (WGS) entry which is preliminary data.</text>
</comment>
<dbReference type="Gene3D" id="3.30.540.10">
    <property type="entry name" value="Fructose-1,6-Bisphosphatase, subunit A, domain 1"/>
    <property type="match status" value="1"/>
</dbReference>
<keyword evidence="5" id="KW-0460">Magnesium</keyword>
<comment type="similarity">
    <text evidence="2">Belongs to the inositol monophosphatase superfamily.</text>
</comment>
<keyword evidence="3" id="KW-0479">Metal-binding</keyword>
<evidence type="ECO:0000256" key="1">
    <source>
        <dbReference type="ARBA" id="ARBA00001946"/>
    </source>
</evidence>
<keyword evidence="4" id="KW-0378">Hydrolase</keyword>
<sequence length="267" mass="27978">MNRYESDTALLGVLADAARAASLPHFRNGVAADNKAVSGFDPVTAADKAAEAAIRALLAEHRPEDGVLGEEEAAKPSRSGRTWIVDPIDGTRAFLAGLPSWCVLIALVEEDGPVLSVIDQPHIGERFFGSTGRAGRSAHVERGGERLALKVRAGRALGKAIGETTDPYLFEGDEAGVFETVRSRARLMRYGLDAYGYAMVAQGGVDFVIESGLMSWDVAALVPVVEGAGGILTDWQGRPAHEGGQVVAAANADLHGELLALLAPAAL</sequence>
<dbReference type="PANTHER" id="PTHR43200:SF6">
    <property type="entry name" value="3'(2'),5'-BISPHOSPHATE NUCLEOTIDASE"/>
    <property type="match status" value="1"/>
</dbReference>
<comment type="cofactor">
    <cofactor evidence="1">
        <name>Mg(2+)</name>
        <dbReference type="ChEBI" id="CHEBI:18420"/>
    </cofactor>
</comment>
<keyword evidence="7" id="KW-1185">Reference proteome</keyword>
<evidence type="ECO:0000313" key="7">
    <source>
        <dbReference type="Proteomes" id="UP001596024"/>
    </source>
</evidence>
<evidence type="ECO:0000256" key="2">
    <source>
        <dbReference type="ARBA" id="ARBA00009759"/>
    </source>
</evidence>
<dbReference type="Proteomes" id="UP001596024">
    <property type="component" value="Unassembled WGS sequence"/>
</dbReference>
<dbReference type="SUPFAM" id="SSF56655">
    <property type="entry name" value="Carbohydrate phosphatase"/>
    <property type="match status" value="1"/>
</dbReference>
<evidence type="ECO:0000256" key="3">
    <source>
        <dbReference type="ARBA" id="ARBA00022723"/>
    </source>
</evidence>
<evidence type="ECO:0000256" key="4">
    <source>
        <dbReference type="ARBA" id="ARBA00022801"/>
    </source>
</evidence>
<evidence type="ECO:0000313" key="6">
    <source>
        <dbReference type="EMBL" id="MFC4725609.1"/>
    </source>
</evidence>